<protein>
    <recommendedName>
        <fullName evidence="3">Cytokinin riboside 5'-monophosphate phosphoribohydrolase</fullName>
        <ecNumber evidence="3">3.2.2.n1</ecNumber>
    </recommendedName>
</protein>
<name>A0A9D9E7H5_9BACT</name>
<comment type="caution">
    <text evidence="4">The sequence shown here is derived from an EMBL/GenBank/DDBJ whole genome shotgun (WGS) entry which is preliminary data.</text>
</comment>
<dbReference type="GO" id="GO:0009691">
    <property type="term" value="P:cytokinin biosynthetic process"/>
    <property type="evidence" value="ECO:0007669"/>
    <property type="project" value="UniProtKB-UniRule"/>
</dbReference>
<gene>
    <name evidence="4" type="ORF">IAC54_06000</name>
</gene>
<evidence type="ECO:0000256" key="3">
    <source>
        <dbReference type="RuleBase" id="RU363015"/>
    </source>
</evidence>
<evidence type="ECO:0000256" key="1">
    <source>
        <dbReference type="ARBA" id="ARBA00000274"/>
    </source>
</evidence>
<dbReference type="InterPro" id="IPR005269">
    <property type="entry name" value="LOG"/>
</dbReference>
<reference evidence="4" key="2">
    <citation type="journal article" date="2021" name="PeerJ">
        <title>Extensive microbial diversity within the chicken gut microbiome revealed by metagenomics and culture.</title>
        <authorList>
            <person name="Gilroy R."/>
            <person name="Ravi A."/>
            <person name="Getino M."/>
            <person name="Pursley I."/>
            <person name="Horton D.L."/>
            <person name="Alikhan N.F."/>
            <person name="Baker D."/>
            <person name="Gharbi K."/>
            <person name="Hall N."/>
            <person name="Watson M."/>
            <person name="Adriaenssens E.M."/>
            <person name="Foster-Nyarko E."/>
            <person name="Jarju S."/>
            <person name="Secka A."/>
            <person name="Antonio M."/>
            <person name="Oren A."/>
            <person name="Chaudhuri R.R."/>
            <person name="La Ragione R."/>
            <person name="Hildebrand F."/>
            <person name="Pallen M.J."/>
        </authorList>
    </citation>
    <scope>NUCLEOTIDE SEQUENCE</scope>
    <source>
        <strain evidence="4">G3-4614</strain>
    </source>
</reference>
<comment type="similarity">
    <text evidence="2 3">Belongs to the LOG family.</text>
</comment>
<dbReference type="InterPro" id="IPR031100">
    <property type="entry name" value="LOG_fam"/>
</dbReference>
<dbReference type="EC" id="3.2.2.n1" evidence="3"/>
<evidence type="ECO:0000313" key="5">
    <source>
        <dbReference type="Proteomes" id="UP000823636"/>
    </source>
</evidence>
<dbReference type="EMBL" id="JADIMW010000066">
    <property type="protein sequence ID" value="MBO8438434.1"/>
    <property type="molecule type" value="Genomic_DNA"/>
</dbReference>
<reference evidence="4" key="1">
    <citation type="submission" date="2020-10" db="EMBL/GenBank/DDBJ databases">
        <authorList>
            <person name="Gilroy R."/>
        </authorList>
    </citation>
    <scope>NUCLEOTIDE SEQUENCE</scope>
    <source>
        <strain evidence="4">G3-4614</strain>
    </source>
</reference>
<dbReference type="PANTHER" id="PTHR31223">
    <property type="entry name" value="LOG FAMILY PROTEIN YJL055W"/>
    <property type="match status" value="1"/>
</dbReference>
<comment type="catalytic activity">
    <reaction evidence="1">
        <text>AMP + H2O = D-ribose 5-phosphate + adenine</text>
        <dbReference type="Rhea" id="RHEA:20129"/>
        <dbReference type="ChEBI" id="CHEBI:15377"/>
        <dbReference type="ChEBI" id="CHEBI:16708"/>
        <dbReference type="ChEBI" id="CHEBI:78346"/>
        <dbReference type="ChEBI" id="CHEBI:456215"/>
        <dbReference type="EC" id="3.2.2.4"/>
    </reaction>
</comment>
<dbReference type="GO" id="GO:0008714">
    <property type="term" value="F:AMP nucleosidase activity"/>
    <property type="evidence" value="ECO:0007669"/>
    <property type="project" value="UniProtKB-EC"/>
</dbReference>
<dbReference type="NCBIfam" id="TIGR00730">
    <property type="entry name" value="Rossman fold protein, TIGR00730 family"/>
    <property type="match status" value="1"/>
</dbReference>
<dbReference type="PANTHER" id="PTHR31223:SF70">
    <property type="entry name" value="LOG FAMILY PROTEIN YJL055W"/>
    <property type="match status" value="1"/>
</dbReference>
<proteinExistence type="inferred from homology"/>
<dbReference type="Gene3D" id="3.40.50.450">
    <property type="match status" value="1"/>
</dbReference>
<dbReference type="Proteomes" id="UP000823636">
    <property type="component" value="Unassembled WGS sequence"/>
</dbReference>
<organism evidence="4 5">
    <name type="scientific">Candidatus Caccoplasma merdipullorum</name>
    <dbReference type="NCBI Taxonomy" id="2840718"/>
    <lineage>
        <taxon>Bacteria</taxon>
        <taxon>Pseudomonadati</taxon>
        <taxon>Bacteroidota</taxon>
        <taxon>Bacteroidia</taxon>
        <taxon>Bacteroidales</taxon>
        <taxon>Bacteroidaceae</taxon>
        <taxon>Bacteroidaceae incertae sedis</taxon>
        <taxon>Candidatus Caccoplasma</taxon>
    </lineage>
</organism>
<dbReference type="AlphaFoldDB" id="A0A9D9E7H5"/>
<dbReference type="GO" id="GO:0005829">
    <property type="term" value="C:cytosol"/>
    <property type="evidence" value="ECO:0007669"/>
    <property type="project" value="TreeGrafter"/>
</dbReference>
<accession>A0A9D9E7H5</accession>
<keyword evidence="3" id="KW-0203">Cytokinin biosynthesis</keyword>
<keyword evidence="3" id="KW-0378">Hydrolase</keyword>
<evidence type="ECO:0000256" key="2">
    <source>
        <dbReference type="ARBA" id="ARBA00006763"/>
    </source>
</evidence>
<sequence length="197" mass="21399">MPGAEPFSVCVYCASSSKVDDCFKSAARELGRLLARAGMRVVFGAGKCGLMGELACGASECGGETVGVIPQFMYDEGWGNDALTRLEITSSMHERKERMLSLADAVVALPGGCGTLEELLEAITWKQLGLFDKPIVILNVAGYYDDILRMLSRAVEERFMRDEHCGMWRVAASPEQAVSLVKSIPAWRSDARKIAAI</sequence>
<dbReference type="Pfam" id="PF03641">
    <property type="entry name" value="Lysine_decarbox"/>
    <property type="match status" value="1"/>
</dbReference>
<dbReference type="SUPFAM" id="SSF102405">
    <property type="entry name" value="MCP/YpsA-like"/>
    <property type="match status" value="1"/>
</dbReference>
<evidence type="ECO:0000313" key="4">
    <source>
        <dbReference type="EMBL" id="MBO8438434.1"/>
    </source>
</evidence>